<keyword evidence="3" id="KW-1185">Reference proteome</keyword>
<name>A0A9D4J4I9_DREPO</name>
<proteinExistence type="predicted"/>
<organism evidence="2 3">
    <name type="scientific">Dreissena polymorpha</name>
    <name type="common">Zebra mussel</name>
    <name type="synonym">Mytilus polymorpha</name>
    <dbReference type="NCBI Taxonomy" id="45954"/>
    <lineage>
        <taxon>Eukaryota</taxon>
        <taxon>Metazoa</taxon>
        <taxon>Spiralia</taxon>
        <taxon>Lophotrochozoa</taxon>
        <taxon>Mollusca</taxon>
        <taxon>Bivalvia</taxon>
        <taxon>Autobranchia</taxon>
        <taxon>Heteroconchia</taxon>
        <taxon>Euheterodonta</taxon>
        <taxon>Imparidentia</taxon>
        <taxon>Neoheterodontei</taxon>
        <taxon>Myida</taxon>
        <taxon>Dreissenoidea</taxon>
        <taxon>Dreissenidae</taxon>
        <taxon>Dreissena</taxon>
    </lineage>
</organism>
<comment type="caution">
    <text evidence="2">The sequence shown here is derived from an EMBL/GenBank/DDBJ whole genome shotgun (WGS) entry which is preliminary data.</text>
</comment>
<sequence>MQEGMHDDKMAGRHEVKYVDRKAGSDEGRHIDNKEGARRRNKKEVNRANRQ</sequence>
<gene>
    <name evidence="2" type="ORF">DPMN_149235</name>
</gene>
<evidence type="ECO:0000256" key="1">
    <source>
        <dbReference type="SAM" id="MobiDB-lite"/>
    </source>
</evidence>
<evidence type="ECO:0000313" key="3">
    <source>
        <dbReference type="Proteomes" id="UP000828390"/>
    </source>
</evidence>
<dbReference type="AlphaFoldDB" id="A0A9D4J4I9"/>
<evidence type="ECO:0000313" key="2">
    <source>
        <dbReference type="EMBL" id="KAH3795679.1"/>
    </source>
</evidence>
<feature type="region of interest" description="Disordered" evidence="1">
    <location>
        <begin position="1"/>
        <end position="51"/>
    </location>
</feature>
<protein>
    <submittedName>
        <fullName evidence="2">Uncharacterized protein</fullName>
    </submittedName>
</protein>
<reference evidence="2" key="2">
    <citation type="submission" date="2020-11" db="EMBL/GenBank/DDBJ databases">
        <authorList>
            <person name="McCartney M.A."/>
            <person name="Auch B."/>
            <person name="Kono T."/>
            <person name="Mallez S."/>
            <person name="Becker A."/>
            <person name="Gohl D.M."/>
            <person name="Silverstein K.A.T."/>
            <person name="Koren S."/>
            <person name="Bechman K.B."/>
            <person name="Herman A."/>
            <person name="Abrahante J.E."/>
            <person name="Garbe J."/>
        </authorList>
    </citation>
    <scope>NUCLEOTIDE SEQUENCE</scope>
    <source>
        <strain evidence="2">Duluth1</strain>
        <tissue evidence="2">Whole animal</tissue>
    </source>
</reference>
<reference evidence="2" key="1">
    <citation type="journal article" date="2019" name="bioRxiv">
        <title>The Genome of the Zebra Mussel, Dreissena polymorpha: A Resource for Invasive Species Research.</title>
        <authorList>
            <person name="McCartney M.A."/>
            <person name="Auch B."/>
            <person name="Kono T."/>
            <person name="Mallez S."/>
            <person name="Zhang Y."/>
            <person name="Obille A."/>
            <person name="Becker A."/>
            <person name="Abrahante J.E."/>
            <person name="Garbe J."/>
            <person name="Badalamenti J.P."/>
            <person name="Herman A."/>
            <person name="Mangelson H."/>
            <person name="Liachko I."/>
            <person name="Sullivan S."/>
            <person name="Sone E.D."/>
            <person name="Koren S."/>
            <person name="Silverstein K.A.T."/>
            <person name="Beckman K.B."/>
            <person name="Gohl D.M."/>
        </authorList>
    </citation>
    <scope>NUCLEOTIDE SEQUENCE</scope>
    <source>
        <strain evidence="2">Duluth1</strain>
        <tissue evidence="2">Whole animal</tissue>
    </source>
</reference>
<dbReference type="EMBL" id="JAIWYP010000007">
    <property type="protein sequence ID" value="KAH3795679.1"/>
    <property type="molecule type" value="Genomic_DNA"/>
</dbReference>
<accession>A0A9D4J4I9</accession>
<dbReference type="Proteomes" id="UP000828390">
    <property type="component" value="Unassembled WGS sequence"/>
</dbReference>